<evidence type="ECO:0000256" key="1">
    <source>
        <dbReference type="ARBA" id="ARBA00000316"/>
    </source>
</evidence>
<comment type="cofactor">
    <cofactor evidence="2 5 6">
        <name>pyridoxal 5'-phosphate</name>
        <dbReference type="ChEBI" id="CHEBI:597326"/>
    </cofactor>
</comment>
<evidence type="ECO:0000313" key="10">
    <source>
        <dbReference type="Proteomes" id="UP000076715"/>
    </source>
</evidence>
<keyword evidence="10" id="KW-1185">Reference proteome</keyword>
<dbReference type="FunFam" id="3.20.20.10:FF:000002">
    <property type="entry name" value="Alanine racemase"/>
    <property type="match status" value="1"/>
</dbReference>
<feature type="active site" description="Proton acceptor; specific for L-alanine" evidence="5">
    <location>
        <position position="265"/>
    </location>
</feature>
<dbReference type="NCBIfam" id="TIGR00492">
    <property type="entry name" value="alr"/>
    <property type="match status" value="1"/>
</dbReference>
<gene>
    <name evidence="9" type="ORF">AWE51_08485</name>
</gene>
<evidence type="ECO:0000256" key="4">
    <source>
        <dbReference type="ARBA" id="ARBA00023235"/>
    </source>
</evidence>
<dbReference type="RefSeq" id="WP_066315384.1">
    <property type="nucleotide sequence ID" value="NZ_LQRT01000024.1"/>
</dbReference>
<dbReference type="STRING" id="1642818.AWE51_08485"/>
<dbReference type="InterPro" id="IPR001608">
    <property type="entry name" value="Ala_racemase_N"/>
</dbReference>
<dbReference type="Pfam" id="PF01168">
    <property type="entry name" value="Ala_racemase_N"/>
    <property type="match status" value="1"/>
</dbReference>
<feature type="modified residue" description="N6-(pyridoxal phosphate)lysine" evidence="5 6">
    <location>
        <position position="39"/>
    </location>
</feature>
<comment type="similarity">
    <text evidence="5">Belongs to the alanine racemase family.</text>
</comment>
<dbReference type="PANTHER" id="PTHR30511:SF0">
    <property type="entry name" value="ALANINE RACEMASE, CATABOLIC-RELATED"/>
    <property type="match status" value="1"/>
</dbReference>
<name>A0A162ZAV0_9FLAO</name>
<comment type="pathway">
    <text evidence="5">Amino-acid biosynthesis; D-alanine biosynthesis; D-alanine from L-alanine: step 1/1.</text>
</comment>
<feature type="domain" description="Alanine racemase C-terminal" evidence="8">
    <location>
        <begin position="244"/>
        <end position="368"/>
    </location>
</feature>
<dbReference type="GO" id="GO:0008784">
    <property type="term" value="F:alanine racemase activity"/>
    <property type="evidence" value="ECO:0007669"/>
    <property type="project" value="UniProtKB-UniRule"/>
</dbReference>
<dbReference type="GO" id="GO:0005829">
    <property type="term" value="C:cytosol"/>
    <property type="evidence" value="ECO:0007669"/>
    <property type="project" value="TreeGrafter"/>
</dbReference>
<comment type="catalytic activity">
    <reaction evidence="1 5">
        <text>L-alanine = D-alanine</text>
        <dbReference type="Rhea" id="RHEA:20249"/>
        <dbReference type="ChEBI" id="CHEBI:57416"/>
        <dbReference type="ChEBI" id="CHEBI:57972"/>
        <dbReference type="EC" id="5.1.1.1"/>
    </reaction>
</comment>
<dbReference type="GO" id="GO:0030170">
    <property type="term" value="F:pyridoxal phosphate binding"/>
    <property type="evidence" value="ECO:0007669"/>
    <property type="project" value="UniProtKB-UniRule"/>
</dbReference>
<evidence type="ECO:0000313" key="9">
    <source>
        <dbReference type="EMBL" id="KZS39678.1"/>
    </source>
</evidence>
<dbReference type="EC" id="5.1.1.1" evidence="5"/>
<keyword evidence="4 5" id="KW-0413">Isomerase</keyword>
<keyword evidence="3 5" id="KW-0663">Pyridoxal phosphate</keyword>
<reference evidence="9 10" key="1">
    <citation type="submission" date="2016-01" db="EMBL/GenBank/DDBJ databases">
        <title>The draft genome sequence of Aquimarina sp. RZW4-3-2.</title>
        <authorList>
            <person name="Wang Y."/>
        </authorList>
    </citation>
    <scope>NUCLEOTIDE SEQUENCE [LARGE SCALE GENOMIC DNA]</scope>
    <source>
        <strain evidence="9 10">RZW4-3-2</strain>
    </source>
</reference>
<dbReference type="HAMAP" id="MF_01201">
    <property type="entry name" value="Ala_racemase"/>
    <property type="match status" value="1"/>
</dbReference>
<dbReference type="InterPro" id="IPR029066">
    <property type="entry name" value="PLP-binding_barrel"/>
</dbReference>
<sequence>MSSSVKETVLEINLSHLTHNYTYLKSKIDATVKMLAVVKASGYGSDAAIMATHLEKIGVDYFAVAYVSEGITLREAGITTPILVLHPQPVNFEKLIKYDLEPSIYSLRTLTKFIEVATLNKQKEYPIHIKFNSGLNRIGFGENGIDHIIDKLSKTDSIKIVAILSHLAASEDHSERDFTVHQINLFRKITDIMIERLGYRPLLHQSNTSGLLNYPEAHFDMVRAGIGLYGYGNDAKYDAQLKPVASLKSVISQIHKLEPGDSVGYNRAFKASDFTKTATIPIGHADGISRQYGNKKGFVMIKGKQAFIIGNVCMDMIMVDVTNIDCEEGDEISIFDANSDAAKVAELSGTISYELLTAIAQRVKRIVIDDN</sequence>
<dbReference type="OrthoDB" id="9801978at2"/>
<evidence type="ECO:0000256" key="6">
    <source>
        <dbReference type="PIRSR" id="PIRSR600821-50"/>
    </source>
</evidence>
<dbReference type="Gene3D" id="3.20.20.10">
    <property type="entry name" value="Alanine racemase"/>
    <property type="match status" value="1"/>
</dbReference>
<accession>A0A162ZAV0</accession>
<comment type="function">
    <text evidence="5">Catalyzes the interconversion of L-alanine and D-alanine. May also act on other amino acids.</text>
</comment>
<dbReference type="Pfam" id="PF00842">
    <property type="entry name" value="Ala_racemase_C"/>
    <property type="match status" value="1"/>
</dbReference>
<evidence type="ECO:0000256" key="3">
    <source>
        <dbReference type="ARBA" id="ARBA00022898"/>
    </source>
</evidence>
<dbReference type="SMART" id="SM01005">
    <property type="entry name" value="Ala_racemase_C"/>
    <property type="match status" value="1"/>
</dbReference>
<evidence type="ECO:0000256" key="5">
    <source>
        <dbReference type="HAMAP-Rule" id="MF_01201"/>
    </source>
</evidence>
<feature type="binding site" evidence="5 7">
    <location>
        <position position="314"/>
    </location>
    <ligand>
        <name>substrate</name>
    </ligand>
</feature>
<dbReference type="PRINTS" id="PR00992">
    <property type="entry name" value="ALARACEMASE"/>
</dbReference>
<feature type="active site" description="Proton acceptor; specific for D-alanine" evidence="5">
    <location>
        <position position="39"/>
    </location>
</feature>
<dbReference type="InterPro" id="IPR011079">
    <property type="entry name" value="Ala_racemase_C"/>
</dbReference>
<dbReference type="SUPFAM" id="SSF51419">
    <property type="entry name" value="PLP-binding barrel"/>
    <property type="match status" value="1"/>
</dbReference>
<evidence type="ECO:0000256" key="2">
    <source>
        <dbReference type="ARBA" id="ARBA00001933"/>
    </source>
</evidence>
<dbReference type="InterPro" id="IPR000821">
    <property type="entry name" value="Ala_racemase"/>
</dbReference>
<dbReference type="PANTHER" id="PTHR30511">
    <property type="entry name" value="ALANINE RACEMASE"/>
    <property type="match status" value="1"/>
</dbReference>
<protein>
    <recommendedName>
        <fullName evidence="5">Alanine racemase</fullName>
        <ecNumber evidence="5">5.1.1.1</ecNumber>
    </recommendedName>
</protein>
<dbReference type="AlphaFoldDB" id="A0A162ZAV0"/>
<evidence type="ECO:0000256" key="7">
    <source>
        <dbReference type="PIRSR" id="PIRSR600821-52"/>
    </source>
</evidence>
<dbReference type="GO" id="GO:0030632">
    <property type="term" value="P:D-alanine biosynthetic process"/>
    <property type="evidence" value="ECO:0007669"/>
    <property type="project" value="UniProtKB-UniRule"/>
</dbReference>
<evidence type="ECO:0000259" key="8">
    <source>
        <dbReference type="SMART" id="SM01005"/>
    </source>
</evidence>
<dbReference type="UniPathway" id="UPA00042">
    <property type="reaction ID" value="UER00497"/>
</dbReference>
<dbReference type="CDD" id="cd00430">
    <property type="entry name" value="PLPDE_III_AR"/>
    <property type="match status" value="1"/>
</dbReference>
<comment type="caution">
    <text evidence="9">The sequence shown here is derived from an EMBL/GenBank/DDBJ whole genome shotgun (WGS) entry which is preliminary data.</text>
</comment>
<dbReference type="EMBL" id="LQRT01000024">
    <property type="protein sequence ID" value="KZS39678.1"/>
    <property type="molecule type" value="Genomic_DNA"/>
</dbReference>
<feature type="binding site" evidence="5 7">
    <location>
        <position position="137"/>
    </location>
    <ligand>
        <name>substrate</name>
    </ligand>
</feature>
<dbReference type="SUPFAM" id="SSF50621">
    <property type="entry name" value="Alanine racemase C-terminal domain-like"/>
    <property type="match status" value="1"/>
</dbReference>
<organism evidence="9 10">
    <name type="scientific">Aquimarina aggregata</name>
    <dbReference type="NCBI Taxonomy" id="1642818"/>
    <lineage>
        <taxon>Bacteria</taxon>
        <taxon>Pseudomonadati</taxon>
        <taxon>Bacteroidota</taxon>
        <taxon>Flavobacteriia</taxon>
        <taxon>Flavobacteriales</taxon>
        <taxon>Flavobacteriaceae</taxon>
        <taxon>Aquimarina</taxon>
    </lineage>
</organism>
<dbReference type="Proteomes" id="UP000076715">
    <property type="component" value="Unassembled WGS sequence"/>
</dbReference>
<dbReference type="InterPro" id="IPR009006">
    <property type="entry name" value="Ala_racemase/Decarboxylase_C"/>
</dbReference>
<proteinExistence type="inferred from homology"/>
<dbReference type="Gene3D" id="2.40.37.10">
    <property type="entry name" value="Lyase, Ornithine Decarboxylase, Chain A, domain 1"/>
    <property type="match status" value="1"/>
</dbReference>